<evidence type="ECO:0000313" key="2">
    <source>
        <dbReference type="Proteomes" id="UP000663929"/>
    </source>
</evidence>
<dbReference type="Proteomes" id="UP000663929">
    <property type="component" value="Chromosome"/>
</dbReference>
<organism evidence="1 2">
    <name type="scientific">Sulfidibacter corallicola</name>
    <dbReference type="NCBI Taxonomy" id="2818388"/>
    <lineage>
        <taxon>Bacteria</taxon>
        <taxon>Pseudomonadati</taxon>
        <taxon>Acidobacteriota</taxon>
        <taxon>Holophagae</taxon>
        <taxon>Acanthopleuribacterales</taxon>
        <taxon>Acanthopleuribacteraceae</taxon>
        <taxon>Sulfidibacter</taxon>
    </lineage>
</organism>
<proteinExistence type="predicted"/>
<gene>
    <name evidence="1" type="ORF">J3U87_23805</name>
</gene>
<dbReference type="AlphaFoldDB" id="A0A8A4TGH0"/>
<dbReference type="RefSeq" id="WP_237378270.1">
    <property type="nucleotide sequence ID" value="NZ_CP071793.1"/>
</dbReference>
<sequence length="393" mass="42175">MSLYRYVLYALCVWLPVGVHAANDLTLRIKPGTTGLDTATGILHTDQLPPGSEFRVQVLPDDISRPVSAIQFSLRYPAHLILVDTGREAVGDPPAILGADVPTEHVTLLPKSRDGRFSSEGIDNDQGTWTSALVIADFDSFLEPSSQVRIIAELRFKLGNGETPTCATEETEIELVTCDPGERMDCSLVVDGQGRFMYSTTSAAKRTVTLRHQGAAQKGNLTRYLPGGDDRVVDADDFAVLLRCVLTGQNRCGLADLDETTYAQVTDLNCSGTTDLADVSALLDLLSKTATTAGKRATDVGHVAVFVLPDGGPSEPLDLLDEAARAAGWRVATPPGPQGPPRLIVFQADGLDLRFPALSWGEAEPDRVIFLGSASPSIRNDLPALPSQEEVKR</sequence>
<dbReference type="KEGG" id="scor:J3U87_23805"/>
<protein>
    <submittedName>
        <fullName evidence="1">Uncharacterized protein</fullName>
    </submittedName>
</protein>
<evidence type="ECO:0000313" key="1">
    <source>
        <dbReference type="EMBL" id="QTD48617.1"/>
    </source>
</evidence>
<dbReference type="EMBL" id="CP071793">
    <property type="protein sequence ID" value="QTD48617.1"/>
    <property type="molecule type" value="Genomic_DNA"/>
</dbReference>
<name>A0A8A4TGH0_SULCO</name>
<reference evidence="1" key="1">
    <citation type="submission" date="2021-03" db="EMBL/GenBank/DDBJ databases">
        <title>Acanthopleuribacteraceae sp. M133.</title>
        <authorList>
            <person name="Wang G."/>
        </authorList>
    </citation>
    <scope>NUCLEOTIDE SEQUENCE</scope>
    <source>
        <strain evidence="1">M133</strain>
    </source>
</reference>
<accession>A0A8A4TGH0</accession>
<keyword evidence="2" id="KW-1185">Reference proteome</keyword>